<dbReference type="EMBL" id="FCOR01000011">
    <property type="protein sequence ID" value="CVK16824.1"/>
    <property type="molecule type" value="Genomic_DNA"/>
</dbReference>
<proteinExistence type="predicted"/>
<evidence type="ECO:0000259" key="2">
    <source>
        <dbReference type="PROSITE" id="PS50198"/>
    </source>
</evidence>
<gene>
    <name evidence="3" type="ORF">Ga0061079_11116</name>
</gene>
<dbReference type="Gene3D" id="1.10.4030.10">
    <property type="entry name" value="Porin chaperone SurA, peptide-binding domain"/>
    <property type="match status" value="1"/>
</dbReference>
<dbReference type="PROSITE" id="PS50198">
    <property type="entry name" value="PPIC_PPIASE_2"/>
    <property type="match status" value="2"/>
</dbReference>
<keyword evidence="4" id="KW-1185">Reference proteome</keyword>
<evidence type="ECO:0000313" key="4">
    <source>
        <dbReference type="Proteomes" id="UP000182761"/>
    </source>
</evidence>
<dbReference type="SUPFAM" id="SSF109998">
    <property type="entry name" value="Triger factor/SurA peptide-binding domain-like"/>
    <property type="match status" value="1"/>
</dbReference>
<keyword evidence="1" id="KW-0697">Rotamase</keyword>
<sequence length="445" mass="51406">MNRLFLVVTFFVSTSIFAQETKLDGIVAVVGNEIITETDVKEGENYARSEGQTVTDRCSFIENMMKEKIILYKAKHDTLITVNKDEVAREAESRIEGYRNYFGSDVNILTNFKFKTMGELRSLLETMIKNQMYTQRKMAELTKNVDVSPEYLKEFYRAHESEFPTLNEEIEYGQIYMYPKLTESHKEELINQLKSIKKQIEEGASFADMAKMYSQDPGSAANGGQILNVRREQMVKEFDAVAFGLEEGQISEPFETEYGFHIVYLEKKKGQAIDLRHILLMSIPNQEEIKAAIKKLEDIREDIKAEKITFNQAALKYSDDKYTKYNGGLLSNSQTGDNRFEKIKLPTKVLYNLSGLGKGDLSEVFEDKENNRTVVKLLKITDVIPTHKMNLVIDYNRIKGFAQKTKENEVIEKWVEAQIPSTFITVQNEYKKCNFSIDWLQIKNR</sequence>
<name>A0A0X3AR54_9FLAO</name>
<feature type="domain" description="PpiC" evidence="2">
    <location>
        <begin position="270"/>
        <end position="379"/>
    </location>
</feature>
<dbReference type="Proteomes" id="UP000182761">
    <property type="component" value="Unassembled WGS sequence"/>
</dbReference>
<dbReference type="InterPro" id="IPR027304">
    <property type="entry name" value="Trigger_fact/SurA_dom_sf"/>
</dbReference>
<evidence type="ECO:0000256" key="1">
    <source>
        <dbReference type="PROSITE-ProRule" id="PRU00278"/>
    </source>
</evidence>
<dbReference type="PANTHER" id="PTHR47245">
    <property type="entry name" value="PEPTIDYLPROLYL ISOMERASE"/>
    <property type="match status" value="1"/>
</dbReference>
<feature type="domain" description="PpiC" evidence="2">
    <location>
        <begin position="167"/>
        <end position="267"/>
    </location>
</feature>
<dbReference type="Pfam" id="PF00639">
    <property type="entry name" value="Rotamase"/>
    <property type="match status" value="2"/>
</dbReference>
<dbReference type="Gene3D" id="3.10.50.40">
    <property type="match status" value="2"/>
</dbReference>
<dbReference type="AlphaFoldDB" id="A0A0X3AR54"/>
<dbReference type="InterPro" id="IPR046357">
    <property type="entry name" value="PPIase_dom_sf"/>
</dbReference>
<dbReference type="OrthoDB" id="14196at2"/>
<dbReference type="SUPFAM" id="SSF54534">
    <property type="entry name" value="FKBP-like"/>
    <property type="match status" value="2"/>
</dbReference>
<accession>A0A0X3AR54</accession>
<dbReference type="RefSeq" id="WP_055426011.1">
    <property type="nucleotide sequence ID" value="NZ_FCOR01000011.1"/>
</dbReference>
<dbReference type="STRING" id="1586267.GCA_001418685_01689"/>
<dbReference type="InterPro" id="IPR000297">
    <property type="entry name" value="PPIase_PpiC"/>
</dbReference>
<protein>
    <submittedName>
        <fullName evidence="3">Periplasmic chaperone for outer membrane proteins SurA</fullName>
    </submittedName>
</protein>
<organism evidence="3 4">
    <name type="scientific">Apibacter mensalis</name>
    <dbReference type="NCBI Taxonomy" id="1586267"/>
    <lineage>
        <taxon>Bacteria</taxon>
        <taxon>Pseudomonadati</taxon>
        <taxon>Bacteroidota</taxon>
        <taxon>Flavobacteriia</taxon>
        <taxon>Flavobacteriales</taxon>
        <taxon>Weeksellaceae</taxon>
        <taxon>Apibacter</taxon>
    </lineage>
</organism>
<dbReference type="InterPro" id="IPR050245">
    <property type="entry name" value="PrsA_foldase"/>
</dbReference>
<reference evidence="3 4" key="1">
    <citation type="submission" date="2016-01" db="EMBL/GenBank/DDBJ databases">
        <authorList>
            <person name="McClelland M."/>
            <person name="Jain A."/>
            <person name="Saraogi P."/>
            <person name="Mendelson R."/>
            <person name="Westerman R."/>
            <person name="SanMiguel P."/>
            <person name="Csonka L."/>
        </authorList>
    </citation>
    <scope>NUCLEOTIDE SEQUENCE [LARGE SCALE GENOMIC DNA]</scope>
    <source>
        <strain evidence="3 4">R-53146</strain>
    </source>
</reference>
<keyword evidence="1" id="KW-0413">Isomerase</keyword>
<evidence type="ECO:0000313" key="3">
    <source>
        <dbReference type="EMBL" id="CVK16824.1"/>
    </source>
</evidence>
<dbReference type="PANTHER" id="PTHR47245:SF2">
    <property type="entry name" value="PEPTIDYL-PROLYL CIS-TRANS ISOMERASE HP_0175-RELATED"/>
    <property type="match status" value="1"/>
</dbReference>
<dbReference type="GO" id="GO:0003755">
    <property type="term" value="F:peptidyl-prolyl cis-trans isomerase activity"/>
    <property type="evidence" value="ECO:0007669"/>
    <property type="project" value="UniProtKB-KW"/>
</dbReference>